<keyword evidence="3" id="KW-0812">Transmembrane</keyword>
<keyword evidence="3" id="KW-1133">Transmembrane helix</keyword>
<dbReference type="Proteomes" id="UP000078225">
    <property type="component" value="Unassembled WGS sequence"/>
</dbReference>
<feature type="transmembrane region" description="Helical" evidence="3">
    <location>
        <begin position="266"/>
        <end position="285"/>
    </location>
</feature>
<feature type="transmembrane region" description="Helical" evidence="3">
    <location>
        <begin position="407"/>
        <end position="429"/>
    </location>
</feature>
<sequence>MQSNKLTVKEKIGYGMGDAGCNIIGGAIMLFLNFFYTDIFGLAPALVGTLLLSVRVVDAVTDPIMGAIADRTKSRWGRFRPWLLWISLPYVLFSVLMFTTPEWSYNSKVIYAFITYFLMSLTYTAINIPYCSLGGVITNDPHERVSCQSYRFVMVGIATLILSLSLLPLAEWYGGADKAKGYQMAMGTLAIIALLMFLYCFSTVRERIRPAVPTNDDLKSDLRDVWKNDQWVRILLLTLCNVCPGFIRMAATMYYVTWVMQQSTGFATMFISLGVIGMMFGSTLAKVLTDKWCKLKVFFWTNIVLAIFSSGFYFLDPHATVLIIVMYFLLNILHQIPSPLHWSLMADVDDYGEWKTGKRITGISFSGNLFFLKLGLAIAGSMCGFLLSWYGYDASLKQQPASAINGIMLLFTVIPGVGYLITAGVVRLLKVDRETMKQIQIDLEKRRKNYQELVDYQEGTQENETAVSPIGKAASKHLEKPV</sequence>
<dbReference type="OrthoDB" id="181905at2"/>
<dbReference type="EMBL" id="LYRP01000022">
    <property type="protein sequence ID" value="OAT76668.1"/>
    <property type="molecule type" value="Genomic_DNA"/>
</dbReference>
<reference evidence="5" key="1">
    <citation type="submission" date="2016-05" db="EMBL/GenBank/DDBJ databases">
        <authorList>
            <person name="Behera P."/>
            <person name="Vaishampayan P."/>
            <person name="Singh N."/>
            <person name="Raina V."/>
            <person name="Suar M."/>
            <person name="Pattnaik A."/>
            <person name="Rastogi G."/>
        </authorList>
    </citation>
    <scope>NUCLEOTIDE SEQUENCE [LARGE SCALE GENOMIC DNA]</scope>
    <source>
        <strain evidence="5">MP23</strain>
    </source>
</reference>
<feature type="region of interest" description="Disordered" evidence="2">
    <location>
        <begin position="460"/>
        <end position="482"/>
    </location>
</feature>
<dbReference type="SUPFAM" id="SSF103473">
    <property type="entry name" value="MFS general substrate transporter"/>
    <property type="match status" value="1"/>
</dbReference>
<evidence type="ECO:0000313" key="5">
    <source>
        <dbReference type="Proteomes" id="UP000078225"/>
    </source>
</evidence>
<dbReference type="GO" id="GO:0015293">
    <property type="term" value="F:symporter activity"/>
    <property type="evidence" value="ECO:0007669"/>
    <property type="project" value="InterPro"/>
</dbReference>
<feature type="transmembrane region" description="Helical" evidence="3">
    <location>
        <begin position="297"/>
        <end position="315"/>
    </location>
</feature>
<accession>A0A1B7L333</accession>
<keyword evidence="3" id="KW-0472">Membrane</keyword>
<feature type="transmembrane region" description="Helical" evidence="3">
    <location>
        <begin position="365"/>
        <end position="387"/>
    </location>
</feature>
<feature type="transmembrane region" description="Helical" evidence="3">
    <location>
        <begin position="12"/>
        <end position="36"/>
    </location>
</feature>
<dbReference type="RefSeq" id="WP_064598846.1">
    <property type="nucleotide sequence ID" value="NZ_JBDJAE010000006.1"/>
</dbReference>
<dbReference type="Pfam" id="PF13347">
    <property type="entry name" value="MFS_2"/>
    <property type="match status" value="1"/>
</dbReference>
<comment type="caution">
    <text evidence="4">The sequence shown here is derived from an EMBL/GenBank/DDBJ whole genome shotgun (WGS) entry which is preliminary data.</text>
</comment>
<feature type="transmembrane region" description="Helical" evidence="3">
    <location>
        <begin position="231"/>
        <end position="254"/>
    </location>
</feature>
<dbReference type="NCBIfam" id="TIGR00792">
    <property type="entry name" value="gph"/>
    <property type="match status" value="1"/>
</dbReference>
<feature type="transmembrane region" description="Helical" evidence="3">
    <location>
        <begin position="152"/>
        <end position="170"/>
    </location>
</feature>
<organism evidence="4 5">
    <name type="scientific">Mangrovibacter phragmitis</name>
    <dbReference type="NCBI Taxonomy" id="1691903"/>
    <lineage>
        <taxon>Bacteria</taxon>
        <taxon>Pseudomonadati</taxon>
        <taxon>Pseudomonadota</taxon>
        <taxon>Gammaproteobacteria</taxon>
        <taxon>Enterobacterales</taxon>
        <taxon>Enterobacteriaceae</taxon>
        <taxon>Mangrovibacter</taxon>
    </lineage>
</organism>
<comment type="similarity">
    <text evidence="1">Belongs to the sodium:galactoside symporter (TC 2.A.2) family.</text>
</comment>
<dbReference type="CDD" id="cd17332">
    <property type="entry name" value="MFS_MelB_like"/>
    <property type="match status" value="1"/>
</dbReference>
<dbReference type="AlphaFoldDB" id="A0A1B7L333"/>
<name>A0A1B7L333_9ENTR</name>
<dbReference type="GO" id="GO:0005886">
    <property type="term" value="C:plasma membrane"/>
    <property type="evidence" value="ECO:0007669"/>
    <property type="project" value="TreeGrafter"/>
</dbReference>
<keyword evidence="5" id="KW-1185">Reference proteome</keyword>
<feature type="transmembrane region" description="Helical" evidence="3">
    <location>
        <begin position="321"/>
        <end position="344"/>
    </location>
</feature>
<gene>
    <name evidence="4" type="ORF">A9B99_10215</name>
</gene>
<feature type="transmembrane region" description="Helical" evidence="3">
    <location>
        <begin position="82"/>
        <end position="98"/>
    </location>
</feature>
<evidence type="ECO:0000256" key="2">
    <source>
        <dbReference type="SAM" id="MobiDB-lite"/>
    </source>
</evidence>
<feature type="transmembrane region" description="Helical" evidence="3">
    <location>
        <begin position="42"/>
        <end position="61"/>
    </location>
</feature>
<dbReference type="InterPro" id="IPR036259">
    <property type="entry name" value="MFS_trans_sf"/>
</dbReference>
<evidence type="ECO:0000313" key="4">
    <source>
        <dbReference type="EMBL" id="OAT76668.1"/>
    </source>
</evidence>
<dbReference type="GO" id="GO:0006814">
    <property type="term" value="P:sodium ion transport"/>
    <property type="evidence" value="ECO:0007669"/>
    <property type="project" value="InterPro"/>
</dbReference>
<evidence type="ECO:0000256" key="3">
    <source>
        <dbReference type="SAM" id="Phobius"/>
    </source>
</evidence>
<dbReference type="PANTHER" id="PTHR11328">
    <property type="entry name" value="MAJOR FACILITATOR SUPERFAMILY DOMAIN-CONTAINING PROTEIN"/>
    <property type="match status" value="1"/>
</dbReference>
<dbReference type="STRING" id="1691903.A9B99_10215"/>
<dbReference type="InterPro" id="IPR039672">
    <property type="entry name" value="MFS_2"/>
</dbReference>
<evidence type="ECO:0000256" key="1">
    <source>
        <dbReference type="ARBA" id="ARBA00009617"/>
    </source>
</evidence>
<feature type="transmembrane region" description="Helical" evidence="3">
    <location>
        <begin position="182"/>
        <end position="201"/>
    </location>
</feature>
<dbReference type="InterPro" id="IPR001927">
    <property type="entry name" value="Na/Gal_symport"/>
</dbReference>
<protein>
    <submittedName>
        <fullName evidence="4">Permease</fullName>
    </submittedName>
</protein>
<dbReference type="FunFam" id="1.20.1250.20:FF:000045">
    <property type="entry name" value="Glycoside-pentoside-hexuronide family transporter"/>
    <property type="match status" value="1"/>
</dbReference>
<dbReference type="PANTHER" id="PTHR11328:SF24">
    <property type="entry name" value="MAJOR FACILITATOR SUPERFAMILY (MFS) PROFILE DOMAIN-CONTAINING PROTEIN"/>
    <property type="match status" value="1"/>
</dbReference>
<proteinExistence type="inferred from homology"/>
<feature type="transmembrane region" description="Helical" evidence="3">
    <location>
        <begin position="110"/>
        <end position="131"/>
    </location>
</feature>
<dbReference type="Gene3D" id="1.20.1250.20">
    <property type="entry name" value="MFS general substrate transporter like domains"/>
    <property type="match status" value="1"/>
</dbReference>
<dbReference type="GO" id="GO:0008643">
    <property type="term" value="P:carbohydrate transport"/>
    <property type="evidence" value="ECO:0007669"/>
    <property type="project" value="InterPro"/>
</dbReference>